<feature type="non-terminal residue" evidence="13">
    <location>
        <position position="1"/>
    </location>
</feature>
<comment type="pathway">
    <text evidence="4">Cofactor metabolism; pyridoxal 5'-phosphate salvage; pyridoxal 5'-phosphate from pyridoxine 5'-phosphate: step 1/1.</text>
</comment>
<sequence>MSSVPSSDGRVDLSHLRKPYRDSSEAVKEDALPSLNPVKLFENWFNLVKESESVYEPNAVCVSTVNAEGRPSSRMVLLKGFGDDGFRFFTHYTSQKGRELEQNPNIALLFYWDSFNRQVRIEGKAHKLPQEDVEAYFKRRPKTSQLGAAISDQCSLISDRKALMDRYHALEKKIGDGDVPKPEKWGGFLVVPDKFEFWQGNTDRVHDRLIFRKSGPNETINPQLTKPAENCWVLERMLP</sequence>
<dbReference type="InterPro" id="IPR011576">
    <property type="entry name" value="Pyridox_Oxase_N"/>
</dbReference>
<evidence type="ECO:0000259" key="12">
    <source>
        <dbReference type="Pfam" id="PF10590"/>
    </source>
</evidence>
<dbReference type="Pfam" id="PF01243">
    <property type="entry name" value="PNPOx_N"/>
    <property type="match status" value="1"/>
</dbReference>
<dbReference type="PANTHER" id="PTHR10851">
    <property type="entry name" value="PYRIDOXINE-5-PHOSPHATE OXIDASE"/>
    <property type="match status" value="1"/>
</dbReference>
<comment type="caution">
    <text evidence="13">The sequence shown here is derived from an EMBL/GenBank/DDBJ whole genome shotgun (WGS) entry which is preliminary data.</text>
</comment>
<reference evidence="13 14" key="1">
    <citation type="submission" date="2020-10" db="EMBL/GenBank/DDBJ databases">
        <authorList>
            <person name="Klimov P.B."/>
            <person name="Dyachkov S.M."/>
            <person name="Chetverikov P.E."/>
        </authorList>
    </citation>
    <scope>NUCLEOTIDE SEQUENCE [LARGE SCALE GENOMIC DNA]</scope>
    <source>
        <strain evidence="13">BMOC 18-1129-001#AD2665</strain>
        <tissue evidence="13">Entire mites</tissue>
    </source>
</reference>
<evidence type="ECO:0000256" key="7">
    <source>
        <dbReference type="ARBA" id="ARBA00022630"/>
    </source>
</evidence>
<dbReference type="PROSITE" id="PS01064">
    <property type="entry name" value="PYRIDOX_OXIDASE"/>
    <property type="match status" value="1"/>
</dbReference>
<dbReference type="NCBIfam" id="TIGR00558">
    <property type="entry name" value="pdxH"/>
    <property type="match status" value="1"/>
</dbReference>
<feature type="domain" description="Pyridoxamine 5'-phosphate oxidase N-terminal" evidence="11">
    <location>
        <begin position="55"/>
        <end position="163"/>
    </location>
</feature>
<evidence type="ECO:0000256" key="1">
    <source>
        <dbReference type="ARBA" id="ARBA00001917"/>
    </source>
</evidence>
<dbReference type="InterPro" id="IPR012349">
    <property type="entry name" value="Split_barrel_FMN-bd"/>
</dbReference>
<feature type="region of interest" description="Disordered" evidence="10">
    <location>
        <begin position="1"/>
        <end position="22"/>
    </location>
</feature>
<keyword evidence="9" id="KW-0560">Oxidoreductase</keyword>
<comment type="pathway">
    <text evidence="3">Cofactor metabolism; pyridoxal 5'-phosphate salvage; pyridoxal 5'-phosphate from pyridoxamine 5'-phosphate: step 1/1.</text>
</comment>
<evidence type="ECO:0000256" key="10">
    <source>
        <dbReference type="SAM" id="MobiDB-lite"/>
    </source>
</evidence>
<name>A0ABQ7S6C1_9ACAR</name>
<evidence type="ECO:0000313" key="13">
    <source>
        <dbReference type="EMBL" id="KAG9508957.1"/>
    </source>
</evidence>
<comment type="similarity">
    <text evidence="5">Belongs to the pyridoxamine 5'-phosphate oxidase family.</text>
</comment>
<comment type="cofactor">
    <cofactor evidence="1">
        <name>FMN</name>
        <dbReference type="ChEBI" id="CHEBI:58210"/>
    </cofactor>
</comment>
<dbReference type="InterPro" id="IPR000659">
    <property type="entry name" value="Pyridox_Oxase"/>
</dbReference>
<evidence type="ECO:0000256" key="3">
    <source>
        <dbReference type="ARBA" id="ARBA00004738"/>
    </source>
</evidence>
<evidence type="ECO:0000256" key="6">
    <source>
        <dbReference type="ARBA" id="ARBA00012801"/>
    </source>
</evidence>
<evidence type="ECO:0000313" key="14">
    <source>
        <dbReference type="Proteomes" id="UP000825002"/>
    </source>
</evidence>
<gene>
    <name evidence="13" type="primary">PNPO</name>
    <name evidence="13" type="ORF">GZH46_02536</name>
</gene>
<evidence type="ECO:0000256" key="9">
    <source>
        <dbReference type="ARBA" id="ARBA00023002"/>
    </source>
</evidence>
<evidence type="ECO:0000256" key="5">
    <source>
        <dbReference type="ARBA" id="ARBA00007301"/>
    </source>
</evidence>
<proteinExistence type="inferred from homology"/>
<dbReference type="InterPro" id="IPR019576">
    <property type="entry name" value="Pyridoxamine_oxidase_dimer_C"/>
</dbReference>
<evidence type="ECO:0000259" key="11">
    <source>
        <dbReference type="Pfam" id="PF01243"/>
    </source>
</evidence>
<evidence type="ECO:0000256" key="4">
    <source>
        <dbReference type="ARBA" id="ARBA00005037"/>
    </source>
</evidence>
<evidence type="ECO:0000256" key="2">
    <source>
        <dbReference type="ARBA" id="ARBA00003691"/>
    </source>
</evidence>
<dbReference type="PANTHER" id="PTHR10851:SF0">
    <property type="entry name" value="PYRIDOXINE-5'-PHOSPHATE OXIDASE"/>
    <property type="match status" value="1"/>
</dbReference>
<comment type="function">
    <text evidence="2">Catalyzes the oxidation of either pyridoxine 5'-phosphate (PNP) or pyridoxamine 5'-phosphate (PMP) into pyridoxal 5'-phosphate (PLP).</text>
</comment>
<protein>
    <recommendedName>
        <fullName evidence="6">pyridoxal 5'-phosphate synthase</fullName>
        <ecNumber evidence="6">1.4.3.5</ecNumber>
    </recommendedName>
</protein>
<dbReference type="Proteomes" id="UP000825002">
    <property type="component" value="Unassembled WGS sequence"/>
</dbReference>
<dbReference type="Pfam" id="PF10590">
    <property type="entry name" value="PNP_phzG_C"/>
    <property type="match status" value="1"/>
</dbReference>
<keyword evidence="14" id="KW-1185">Reference proteome</keyword>
<dbReference type="EC" id="1.4.3.5" evidence="6"/>
<dbReference type="HAMAP" id="MF_01629">
    <property type="entry name" value="PdxH"/>
    <property type="match status" value="1"/>
</dbReference>
<accession>A0ABQ7S6C1</accession>
<dbReference type="Gene3D" id="2.30.110.10">
    <property type="entry name" value="Electron Transport, Fmn-binding Protein, Chain A"/>
    <property type="match status" value="1"/>
</dbReference>
<keyword evidence="7" id="KW-0285">Flavoprotein</keyword>
<feature type="domain" description="Pyridoxine 5'-phosphate oxidase dimerisation C-terminal" evidence="12">
    <location>
        <begin position="185"/>
        <end position="239"/>
    </location>
</feature>
<organism evidence="13 14">
    <name type="scientific">Fragariocoptes setiger</name>
    <dbReference type="NCBI Taxonomy" id="1670756"/>
    <lineage>
        <taxon>Eukaryota</taxon>
        <taxon>Metazoa</taxon>
        <taxon>Ecdysozoa</taxon>
        <taxon>Arthropoda</taxon>
        <taxon>Chelicerata</taxon>
        <taxon>Arachnida</taxon>
        <taxon>Acari</taxon>
        <taxon>Acariformes</taxon>
        <taxon>Trombidiformes</taxon>
        <taxon>Prostigmata</taxon>
        <taxon>Eupodina</taxon>
        <taxon>Eriophyoidea</taxon>
        <taxon>Phytoptidae</taxon>
        <taxon>Fragariocoptes</taxon>
    </lineage>
</organism>
<dbReference type="SUPFAM" id="SSF50475">
    <property type="entry name" value="FMN-binding split barrel"/>
    <property type="match status" value="1"/>
</dbReference>
<dbReference type="NCBIfam" id="NF004231">
    <property type="entry name" value="PRK05679.1"/>
    <property type="match status" value="1"/>
</dbReference>
<dbReference type="EMBL" id="JAIFTH010000791">
    <property type="protein sequence ID" value="KAG9508957.1"/>
    <property type="molecule type" value="Genomic_DNA"/>
</dbReference>
<keyword evidence="8" id="KW-0288">FMN</keyword>
<evidence type="ECO:0000256" key="8">
    <source>
        <dbReference type="ARBA" id="ARBA00022643"/>
    </source>
</evidence>
<dbReference type="PIRSF" id="PIRSF000190">
    <property type="entry name" value="Pyd_amn-ph_oxd"/>
    <property type="match status" value="1"/>
</dbReference>
<dbReference type="InterPro" id="IPR019740">
    <property type="entry name" value="Pyridox_Oxase_CS"/>
</dbReference>
<feature type="compositionally biased region" description="Basic and acidic residues" evidence="10">
    <location>
        <begin position="9"/>
        <end position="22"/>
    </location>
</feature>